<keyword evidence="3" id="KW-1185">Reference proteome</keyword>
<dbReference type="EMBL" id="JBHFFA010000006">
    <property type="protein sequence ID" value="KAL2620782.1"/>
    <property type="molecule type" value="Genomic_DNA"/>
</dbReference>
<feature type="domain" description="RNA helicase aquarius N-terminal" evidence="1">
    <location>
        <begin position="356"/>
        <end position="417"/>
    </location>
</feature>
<gene>
    <name evidence="2" type="ORF">R1flu_000987</name>
</gene>
<feature type="domain" description="RNA helicase aquarius N-terminal" evidence="1">
    <location>
        <begin position="56"/>
        <end position="355"/>
    </location>
</feature>
<dbReference type="InterPro" id="IPR032174">
    <property type="entry name" value="Aquarius_N"/>
</dbReference>
<reference evidence="2 3" key="1">
    <citation type="submission" date="2024-09" db="EMBL/GenBank/DDBJ databases">
        <title>Chromosome-scale assembly of Riccia fluitans.</title>
        <authorList>
            <person name="Paukszto L."/>
            <person name="Sawicki J."/>
            <person name="Karawczyk K."/>
            <person name="Piernik-Szablinska J."/>
            <person name="Szczecinska M."/>
            <person name="Mazdziarz M."/>
        </authorList>
    </citation>
    <scope>NUCLEOTIDE SEQUENCE [LARGE SCALE GENOMIC DNA]</scope>
    <source>
        <strain evidence="2">Rf_01</strain>
        <tissue evidence="2">Aerial parts of the thallus</tissue>
    </source>
</reference>
<organism evidence="2 3">
    <name type="scientific">Riccia fluitans</name>
    <dbReference type="NCBI Taxonomy" id="41844"/>
    <lineage>
        <taxon>Eukaryota</taxon>
        <taxon>Viridiplantae</taxon>
        <taxon>Streptophyta</taxon>
        <taxon>Embryophyta</taxon>
        <taxon>Marchantiophyta</taxon>
        <taxon>Marchantiopsida</taxon>
        <taxon>Marchantiidae</taxon>
        <taxon>Marchantiales</taxon>
        <taxon>Ricciaceae</taxon>
        <taxon>Riccia</taxon>
    </lineage>
</organism>
<protein>
    <recommendedName>
        <fullName evidence="1">RNA helicase aquarius N-terminal domain-containing protein</fullName>
    </recommendedName>
</protein>
<evidence type="ECO:0000313" key="2">
    <source>
        <dbReference type="EMBL" id="KAL2620782.1"/>
    </source>
</evidence>
<comment type="caution">
    <text evidence="2">The sequence shown here is derived from an EMBL/GenBank/DDBJ whole genome shotgun (WGS) entry which is preliminary data.</text>
</comment>
<evidence type="ECO:0000313" key="3">
    <source>
        <dbReference type="Proteomes" id="UP001605036"/>
    </source>
</evidence>
<accession>A0ABD1Y4Y2</accession>
<dbReference type="Proteomes" id="UP001605036">
    <property type="component" value="Unassembled WGS sequence"/>
</dbReference>
<sequence length="431" mass="49405">MATYASNFSQFKKAKVAEYAGPAPVPLGDALEKSVEQMLGPMPGKAITLNEIQRDKITKIAEANWSVTKGNKPVFNAELVDEIYRKELLVTTGNKTVPLQRVMVLEISQYLENYLWPNFEPTAASFEHVMSIVLMVNEKFRENVPAWRCFHDREDVFPAFCQRVFTLKDQERVWNIREKTNYLLFMIHCFQSLEDEMVRAPVLKLAHLKLWHALSRGRLQMEFFFHPKEVLEPWKKLLKKEAKLAKKAGSKQYDPKQELEVKFLPSLIQEFLQILDSTVSLSTVDGPDNIGKEDGQVDEGSLLYCERFMEFLIDLLSQLPTRRYLLALVEDAAVVIKCRMSALYTHSRGRLFGQLAFQRLVYKAVPKLQEIALTNIAAIEKRDALKEKLSVLTAEELKHLVCEQLMLISPSDPWANRGSNFCSVEVVVAAF</sequence>
<evidence type="ECO:0000259" key="1">
    <source>
        <dbReference type="Pfam" id="PF16399"/>
    </source>
</evidence>
<dbReference type="AlphaFoldDB" id="A0ABD1Y4Y2"/>
<proteinExistence type="predicted"/>
<name>A0ABD1Y4Y2_9MARC</name>
<dbReference type="Pfam" id="PF16399">
    <property type="entry name" value="Aquarius_N_1st"/>
    <property type="match status" value="2"/>
</dbReference>